<evidence type="ECO:0000256" key="5">
    <source>
        <dbReference type="SAM" id="SignalP"/>
    </source>
</evidence>
<dbReference type="InterPro" id="IPR039809">
    <property type="entry name" value="Chemokine_b/g/d"/>
</dbReference>
<dbReference type="Pfam" id="PF00048">
    <property type="entry name" value="IL8"/>
    <property type="match status" value="1"/>
</dbReference>
<name>A0A9D3X0E1_9SAUR</name>
<dbReference type="PRINTS" id="PR00437">
    <property type="entry name" value="SMALLCYTKCXC"/>
</dbReference>
<dbReference type="FunFam" id="2.40.50.40:FF:000004">
    <property type="entry name" value="C-X-C motif chemokine"/>
    <property type="match status" value="1"/>
</dbReference>
<comment type="subcellular location">
    <subcellularLocation>
        <location evidence="1">Secreted</location>
    </subcellularLocation>
</comment>
<dbReference type="EMBL" id="JAHDVG010000484">
    <property type="protein sequence ID" value="KAH1170432.1"/>
    <property type="molecule type" value="Genomic_DNA"/>
</dbReference>
<dbReference type="GO" id="GO:0005615">
    <property type="term" value="C:extracellular space"/>
    <property type="evidence" value="ECO:0007669"/>
    <property type="project" value="UniProtKB-KW"/>
</dbReference>
<protein>
    <recommendedName>
        <fullName evidence="6">Chemokine interleukin-8-like domain-containing protein</fullName>
    </recommendedName>
</protein>
<dbReference type="CDD" id="cd00273">
    <property type="entry name" value="Chemokine_CXC"/>
    <property type="match status" value="1"/>
</dbReference>
<dbReference type="GO" id="GO:0006952">
    <property type="term" value="P:defense response"/>
    <property type="evidence" value="ECO:0007669"/>
    <property type="project" value="InterPro"/>
</dbReference>
<dbReference type="SUPFAM" id="SSF54117">
    <property type="entry name" value="Interleukin 8-like chemokines"/>
    <property type="match status" value="1"/>
</dbReference>
<dbReference type="PANTHER" id="PTHR12015:SF198">
    <property type="entry name" value="PLATELET BASIC PROTEIN"/>
    <property type="match status" value="1"/>
</dbReference>
<evidence type="ECO:0000313" key="8">
    <source>
        <dbReference type="Proteomes" id="UP000827986"/>
    </source>
</evidence>
<accession>A0A9D3X0E1</accession>
<dbReference type="InterPro" id="IPR001811">
    <property type="entry name" value="Chemokine_IL8-like_dom"/>
</dbReference>
<dbReference type="PANTHER" id="PTHR12015">
    <property type="entry name" value="SMALL INDUCIBLE CYTOKINE A"/>
    <property type="match status" value="1"/>
</dbReference>
<organism evidence="7 8">
    <name type="scientific">Mauremys mutica</name>
    <name type="common">yellowpond turtle</name>
    <dbReference type="NCBI Taxonomy" id="74926"/>
    <lineage>
        <taxon>Eukaryota</taxon>
        <taxon>Metazoa</taxon>
        <taxon>Chordata</taxon>
        <taxon>Craniata</taxon>
        <taxon>Vertebrata</taxon>
        <taxon>Euteleostomi</taxon>
        <taxon>Archelosauria</taxon>
        <taxon>Testudinata</taxon>
        <taxon>Testudines</taxon>
        <taxon>Cryptodira</taxon>
        <taxon>Durocryptodira</taxon>
        <taxon>Testudinoidea</taxon>
        <taxon>Geoemydidae</taxon>
        <taxon>Geoemydinae</taxon>
        <taxon>Mauremys</taxon>
    </lineage>
</organism>
<dbReference type="AlphaFoldDB" id="A0A9D3X0E1"/>
<feature type="chain" id="PRO_5038562120" description="Chemokine interleukin-8-like domain-containing protein" evidence="5">
    <location>
        <begin position="23"/>
        <end position="190"/>
    </location>
</feature>
<keyword evidence="8" id="KW-1185">Reference proteome</keyword>
<dbReference type="InterPro" id="IPR001089">
    <property type="entry name" value="Chemokine_CXC"/>
</dbReference>
<evidence type="ECO:0000256" key="3">
    <source>
        <dbReference type="ARBA" id="ARBA00022514"/>
    </source>
</evidence>
<feature type="signal peptide" evidence="5">
    <location>
        <begin position="1"/>
        <end position="22"/>
    </location>
</feature>
<dbReference type="PRINTS" id="PR00436">
    <property type="entry name" value="INTERLEUKIN8"/>
</dbReference>
<sequence>MKNLAVVLAIALIVTDLTTLTGLPMESLLINQRCRCRKQTSDVISAWKISFIEVIPQGIQCRRKEIILTLKNKQRACVHPNAPWIQLLLRKLTQSWVHVPAKCIFLPPIQREFVLNPLSITLHSRMHTAAATLTGGSLYPVAALEQLQRDIEGKPLCRKTSKRNIKSKARISRGDCWVKNEAGKAQQQSE</sequence>
<comment type="similarity">
    <text evidence="2">Belongs to the intercrine alpha (chemokine CxC) family.</text>
</comment>
<gene>
    <name evidence="7" type="ORF">KIL84_001417</name>
</gene>
<dbReference type="GO" id="GO:0006955">
    <property type="term" value="P:immune response"/>
    <property type="evidence" value="ECO:0007669"/>
    <property type="project" value="InterPro"/>
</dbReference>
<evidence type="ECO:0000313" key="7">
    <source>
        <dbReference type="EMBL" id="KAH1170432.1"/>
    </source>
</evidence>
<dbReference type="Gene3D" id="2.40.50.40">
    <property type="match status" value="1"/>
</dbReference>
<comment type="caution">
    <text evidence="7">The sequence shown here is derived from an EMBL/GenBank/DDBJ whole genome shotgun (WGS) entry which is preliminary data.</text>
</comment>
<dbReference type="SMART" id="SM00199">
    <property type="entry name" value="SCY"/>
    <property type="match status" value="1"/>
</dbReference>
<feature type="domain" description="Chemokine interleukin-8-like" evidence="6">
    <location>
        <begin position="31"/>
        <end position="92"/>
    </location>
</feature>
<evidence type="ECO:0000256" key="2">
    <source>
        <dbReference type="ARBA" id="ARBA00010665"/>
    </source>
</evidence>
<dbReference type="InterPro" id="IPR033899">
    <property type="entry name" value="CXC_Chemokine_domain"/>
</dbReference>
<evidence type="ECO:0000256" key="1">
    <source>
        <dbReference type="ARBA" id="ARBA00004613"/>
    </source>
</evidence>
<proteinExistence type="inferred from homology"/>
<reference evidence="7" key="1">
    <citation type="submission" date="2021-09" db="EMBL/GenBank/DDBJ databases">
        <title>The genome of Mauremys mutica provides insights into the evolution of semi-aquatic lifestyle.</title>
        <authorList>
            <person name="Gong S."/>
            <person name="Gao Y."/>
        </authorList>
    </citation>
    <scope>NUCLEOTIDE SEQUENCE</scope>
    <source>
        <strain evidence="7">MM-2020</strain>
        <tissue evidence="7">Muscle</tissue>
    </source>
</reference>
<evidence type="ECO:0000256" key="4">
    <source>
        <dbReference type="ARBA" id="ARBA00022525"/>
    </source>
</evidence>
<dbReference type="GO" id="GO:0008009">
    <property type="term" value="F:chemokine activity"/>
    <property type="evidence" value="ECO:0007669"/>
    <property type="project" value="InterPro"/>
</dbReference>
<keyword evidence="4" id="KW-0964">Secreted</keyword>
<keyword evidence="5" id="KW-0732">Signal</keyword>
<dbReference type="Proteomes" id="UP000827986">
    <property type="component" value="Unassembled WGS sequence"/>
</dbReference>
<keyword evidence="3" id="KW-0202">Cytokine</keyword>
<evidence type="ECO:0000259" key="6">
    <source>
        <dbReference type="SMART" id="SM00199"/>
    </source>
</evidence>
<dbReference type="InterPro" id="IPR036048">
    <property type="entry name" value="Interleukin_8-like_sf"/>
</dbReference>